<proteinExistence type="predicted"/>
<keyword evidence="2" id="KW-1185">Reference proteome</keyword>
<comment type="caution">
    <text evidence="1">The sequence shown here is derived from an EMBL/GenBank/DDBJ whole genome shotgun (WGS) entry which is preliminary data.</text>
</comment>
<reference evidence="1" key="1">
    <citation type="submission" date="2023-10" db="EMBL/GenBank/DDBJ databases">
        <authorList>
            <person name="Chen Y."/>
            <person name="Shah S."/>
            <person name="Dougan E. K."/>
            <person name="Thang M."/>
            <person name="Chan C."/>
        </authorList>
    </citation>
    <scope>NUCLEOTIDE SEQUENCE [LARGE SCALE GENOMIC DNA]</scope>
</reference>
<accession>A0ABN9URW6</accession>
<organism evidence="1 2">
    <name type="scientific">Prorocentrum cordatum</name>
    <dbReference type="NCBI Taxonomy" id="2364126"/>
    <lineage>
        <taxon>Eukaryota</taxon>
        <taxon>Sar</taxon>
        <taxon>Alveolata</taxon>
        <taxon>Dinophyceae</taxon>
        <taxon>Prorocentrales</taxon>
        <taxon>Prorocentraceae</taxon>
        <taxon>Prorocentrum</taxon>
    </lineage>
</organism>
<sequence>MAIVAVRETEEFEKAVSDPRCLVVNTAGPEPEVFEAGQAARAAASPFDVPKKTRVVVALVDPKKVALGQRYVKALRAVNGKVRINCVLELSRCKDPVGVDLFQRALLASGASQV</sequence>
<evidence type="ECO:0000313" key="1">
    <source>
        <dbReference type="EMBL" id="CAK0862550.1"/>
    </source>
</evidence>
<dbReference type="EMBL" id="CAUYUJ010016171">
    <property type="protein sequence ID" value="CAK0862550.1"/>
    <property type="molecule type" value="Genomic_DNA"/>
</dbReference>
<dbReference type="Proteomes" id="UP001189429">
    <property type="component" value="Unassembled WGS sequence"/>
</dbReference>
<evidence type="ECO:0000313" key="2">
    <source>
        <dbReference type="Proteomes" id="UP001189429"/>
    </source>
</evidence>
<protein>
    <submittedName>
        <fullName evidence="1">Uncharacterized protein</fullName>
    </submittedName>
</protein>
<gene>
    <name evidence="1" type="ORF">PCOR1329_LOCUS50943</name>
</gene>
<name>A0ABN9URW6_9DINO</name>